<sequence length="369" mass="41811">MTSHDYIQPVRRILTEEDLTRWQSSESYNGLVAFIVRLADSVKGKELGTECELTPSVKDILKVLDSIQTIIGRHPVVTDKDISRFGKVEFRDFYDEVSSSADKLISLIDKTSELPGVSKELKVYLVESWGNRTRIDYGSGHELNFMCFLYCLYKVGILDLESDSEALVLVVFKKYLDNMRILQTKYWLEPAGSHGVWGLDDYHFLPFLFGAAQLAPMERMRPSSIHIPDYVDMFKDKFFYFACIDFINQTKTGAQSLRWHSPMLDDISGVKKWSKVAEGMIKMYKAEVLGKLPIIQHVFFGSIIAAPEGVSATRDLSGIDEEHGHIHIDHDPDSNLHLNTFGDCCGIKVPSAVAASAMEKKHFRPVPFD</sequence>
<dbReference type="FunFam" id="1.20.120.1150:FF:000002">
    <property type="entry name" value="Serine/threonine-protein phosphatase 2A activator"/>
    <property type="match status" value="1"/>
</dbReference>
<comment type="similarity">
    <text evidence="6">Belongs to the PTPA-type PPIase family.</text>
</comment>
<comment type="function">
    <text evidence="6">PPIases accelerate the folding of proteins. It catalyzes the cis-trans isomerization of proline imidic peptide bonds in oligopeptides.</text>
</comment>
<keyword evidence="8" id="KW-1185">Reference proteome</keyword>
<organism evidence="7 8">
    <name type="scientific">Kuraishia capsulata CBS 1993</name>
    <dbReference type="NCBI Taxonomy" id="1382522"/>
    <lineage>
        <taxon>Eukaryota</taxon>
        <taxon>Fungi</taxon>
        <taxon>Dikarya</taxon>
        <taxon>Ascomycota</taxon>
        <taxon>Saccharomycotina</taxon>
        <taxon>Pichiomycetes</taxon>
        <taxon>Pichiales</taxon>
        <taxon>Pichiaceae</taxon>
        <taxon>Kuraishia</taxon>
    </lineage>
</organism>
<dbReference type="EC" id="5.2.1.8" evidence="6"/>
<dbReference type="CDD" id="cd04087">
    <property type="entry name" value="PTPA"/>
    <property type="match status" value="1"/>
</dbReference>
<evidence type="ECO:0000256" key="6">
    <source>
        <dbReference type="RuleBase" id="RU361210"/>
    </source>
</evidence>
<dbReference type="PIRSF" id="PIRSF016325">
    <property type="entry name" value="Phstyr_phstse_ac"/>
    <property type="match status" value="1"/>
</dbReference>
<evidence type="ECO:0000256" key="2">
    <source>
        <dbReference type="ARBA" id="ARBA00004496"/>
    </source>
</evidence>
<dbReference type="OrthoDB" id="16120at2759"/>
<reference evidence="7" key="1">
    <citation type="submission" date="2013-12" db="EMBL/GenBank/DDBJ databases">
        <authorList>
            <person name="Genoscope - CEA"/>
        </authorList>
    </citation>
    <scope>NUCLEOTIDE SEQUENCE</scope>
    <source>
        <strain evidence="7">CBS 1993</strain>
    </source>
</reference>
<dbReference type="GO" id="GO:0000159">
    <property type="term" value="C:protein phosphatase type 2A complex"/>
    <property type="evidence" value="ECO:0007669"/>
    <property type="project" value="EnsemblFungi"/>
</dbReference>
<keyword evidence="4 6" id="KW-0697">Rotamase</keyword>
<dbReference type="Proteomes" id="UP000019384">
    <property type="component" value="Unassembled WGS sequence"/>
</dbReference>
<evidence type="ECO:0000256" key="3">
    <source>
        <dbReference type="ARBA" id="ARBA00022490"/>
    </source>
</evidence>
<name>W6MTU1_9ASCO</name>
<dbReference type="GO" id="GO:0005737">
    <property type="term" value="C:cytoplasm"/>
    <property type="evidence" value="ECO:0007669"/>
    <property type="project" value="UniProtKB-SubCell"/>
</dbReference>
<dbReference type="InterPro" id="IPR004327">
    <property type="entry name" value="Phstyr_phstse_ac"/>
</dbReference>
<dbReference type="GO" id="GO:0003755">
    <property type="term" value="F:peptidyl-prolyl cis-trans isomerase activity"/>
    <property type="evidence" value="ECO:0007669"/>
    <property type="project" value="UniProtKB-KW"/>
</dbReference>
<dbReference type="HOGENOM" id="CLU_030733_0_0_1"/>
<dbReference type="Gene3D" id="1.20.120.1150">
    <property type="match status" value="1"/>
</dbReference>
<keyword evidence="3 6" id="KW-0963">Cytoplasm</keyword>
<evidence type="ECO:0000313" key="8">
    <source>
        <dbReference type="Proteomes" id="UP000019384"/>
    </source>
</evidence>
<dbReference type="AlphaFoldDB" id="W6MTU1"/>
<dbReference type="InterPro" id="IPR043170">
    <property type="entry name" value="PTPA_C_lid"/>
</dbReference>
<evidence type="ECO:0000256" key="1">
    <source>
        <dbReference type="ARBA" id="ARBA00000971"/>
    </source>
</evidence>
<comment type="catalytic activity">
    <reaction evidence="1 6">
        <text>[protein]-peptidylproline (omega=180) = [protein]-peptidylproline (omega=0)</text>
        <dbReference type="Rhea" id="RHEA:16237"/>
        <dbReference type="Rhea" id="RHEA-COMP:10747"/>
        <dbReference type="Rhea" id="RHEA-COMP:10748"/>
        <dbReference type="ChEBI" id="CHEBI:83833"/>
        <dbReference type="ChEBI" id="CHEBI:83834"/>
        <dbReference type="EC" id="5.2.1.8"/>
    </reaction>
</comment>
<evidence type="ECO:0000256" key="4">
    <source>
        <dbReference type="ARBA" id="ARBA00023110"/>
    </source>
</evidence>
<evidence type="ECO:0000256" key="5">
    <source>
        <dbReference type="ARBA" id="ARBA00023235"/>
    </source>
</evidence>
<comment type="subcellular location">
    <subcellularLocation>
        <location evidence="2 6">Cytoplasm</location>
    </subcellularLocation>
</comment>
<reference evidence="7" key="2">
    <citation type="submission" date="2014-02" db="EMBL/GenBank/DDBJ databases">
        <title>Complete DNA sequence of /Kuraishia capsulata/ illustrates novel genomic features among budding yeasts (/Saccharomycotina/).</title>
        <authorList>
            <person name="Morales L."/>
            <person name="Noel B."/>
            <person name="Porcel B."/>
            <person name="Marcet-Houben M."/>
            <person name="Hullo M-F."/>
            <person name="Sacerdot C."/>
            <person name="Tekaia F."/>
            <person name="Leh-Louis V."/>
            <person name="Despons L."/>
            <person name="Khanna V."/>
            <person name="Aury J-M."/>
            <person name="Barbe V."/>
            <person name="Couloux A."/>
            <person name="Labadie K."/>
            <person name="Pelletier E."/>
            <person name="Souciet J-L."/>
            <person name="Boekhout T."/>
            <person name="Gabaldon T."/>
            <person name="Wincker P."/>
            <person name="Dujon B."/>
        </authorList>
    </citation>
    <scope>NUCLEOTIDE SEQUENCE</scope>
    <source>
        <strain evidence="7">CBS 1993</strain>
    </source>
</reference>
<dbReference type="EMBL" id="HG793129">
    <property type="protein sequence ID" value="CDK28667.1"/>
    <property type="molecule type" value="Genomic_DNA"/>
</dbReference>
<dbReference type="InterPro" id="IPR037218">
    <property type="entry name" value="PTPA_sf"/>
</dbReference>
<dbReference type="RefSeq" id="XP_022460657.1">
    <property type="nucleotide sequence ID" value="XM_022601408.1"/>
</dbReference>
<gene>
    <name evidence="7" type="ORF">KUCA_T00004651001</name>
</gene>
<dbReference type="SUPFAM" id="SSF140984">
    <property type="entry name" value="PTPA-like"/>
    <property type="match status" value="1"/>
</dbReference>
<dbReference type="PANTHER" id="PTHR10012:SF5">
    <property type="entry name" value="SERINE_THREONINE-PROTEIN PHOSPHATASE 2A ACTIVATOR 2"/>
    <property type="match status" value="1"/>
</dbReference>
<dbReference type="GO" id="GO:0008160">
    <property type="term" value="F:protein tyrosine phosphatase activator activity"/>
    <property type="evidence" value="ECO:0007669"/>
    <property type="project" value="TreeGrafter"/>
</dbReference>
<accession>W6MTU1</accession>
<keyword evidence="5 6" id="KW-0413">Isomerase</keyword>
<evidence type="ECO:0000313" key="7">
    <source>
        <dbReference type="EMBL" id="CDK28667.1"/>
    </source>
</evidence>
<dbReference type="GeneID" id="34522045"/>
<dbReference type="STRING" id="1382522.W6MTU1"/>
<protein>
    <recommendedName>
        <fullName evidence="6">Serine/threonine-protein phosphatase 2A activator</fullName>
        <ecNumber evidence="6">5.2.1.8</ecNumber>
    </recommendedName>
    <alternativeName>
        <fullName evidence="6">Phosphotyrosyl phosphatase activator</fullName>
    </alternativeName>
</protein>
<dbReference type="PANTHER" id="PTHR10012">
    <property type="entry name" value="SERINE/THREONINE-PROTEIN PHOSPHATASE 2A REGULATORY SUBUNIT B"/>
    <property type="match status" value="1"/>
</dbReference>
<dbReference type="GO" id="GO:0006970">
    <property type="term" value="P:response to osmotic stress"/>
    <property type="evidence" value="ECO:0007669"/>
    <property type="project" value="EnsemblFungi"/>
</dbReference>
<dbReference type="GO" id="GO:0007052">
    <property type="term" value="P:mitotic spindle organization"/>
    <property type="evidence" value="ECO:0007669"/>
    <property type="project" value="EnsemblFungi"/>
</dbReference>
<proteinExistence type="inferred from homology"/>
<dbReference type="GO" id="GO:0005634">
    <property type="term" value="C:nucleus"/>
    <property type="evidence" value="ECO:0007669"/>
    <property type="project" value="TreeGrafter"/>
</dbReference>
<dbReference type="Pfam" id="PF03095">
    <property type="entry name" value="PTPA"/>
    <property type="match status" value="1"/>
</dbReference>